<protein>
    <submittedName>
        <fullName evidence="1">Capsular polysaccharide export system protein KpsS</fullName>
    </submittedName>
</protein>
<sequence>MSSGSRAHIVFLQGMPSPFFRRVGVCLVEAGWRVTRINLSAGDWLFWHDDHAINYRGSLADWPAFLHDFFQREGVSDLFLLGEQRRYHKEAVAIAQGLGIRVTVTDFGYLRPDWITLERDGMCGNSHFPKDAQSIHAIARQAVVLDWEQRFVDSAYQMAVGDLAQNYANILGWPFFPRYQRSDMRPPTILYTLASGWRLLGNRLRKTRTLAQCEELWNSGRSYYLFPIQLNFDFQMVAYSPFTRMEAALELVLDSFLRCAPQDALLVVKEHPWDPALPDWERYLHRRRRELQVEGRLVYLRGGDLNGLIQRSRGVVLVNSSTGLRALQLHRPLKALGSAVFDVPGLTFQGNLDDFWTQGTPPDPQLREDFFTALAATVQVRGVFFQEPGVTEAVTETCYRLRTNTVGELVYPHRTKGEMAR</sequence>
<dbReference type="CDD" id="cd16441">
    <property type="entry name" value="beta_Kdo_transferase_KpsS"/>
    <property type="match status" value="1"/>
</dbReference>
<dbReference type="AlphaFoldDB" id="A0A059ZY23"/>
<dbReference type="GO" id="GO:0015774">
    <property type="term" value="P:polysaccharide transport"/>
    <property type="evidence" value="ECO:0007669"/>
    <property type="project" value="InterPro"/>
</dbReference>
<evidence type="ECO:0000313" key="1">
    <source>
        <dbReference type="EMBL" id="AIA54896.1"/>
    </source>
</evidence>
<dbReference type="RefSeq" id="WP_004871500.1">
    <property type="nucleotide sequence ID" value="NZ_CP005986.1"/>
</dbReference>
<organism evidence="1 2">
    <name type="scientific">Acidithiobacillus caldus (strain ATCC 51756 / DSM 8584 / KU)</name>
    <dbReference type="NCBI Taxonomy" id="637389"/>
    <lineage>
        <taxon>Bacteria</taxon>
        <taxon>Pseudomonadati</taxon>
        <taxon>Pseudomonadota</taxon>
        <taxon>Acidithiobacillia</taxon>
        <taxon>Acidithiobacillales</taxon>
        <taxon>Acidithiobacillaceae</taxon>
        <taxon>Acidithiobacillus</taxon>
    </lineage>
</organism>
<dbReference type="InterPro" id="IPR007833">
    <property type="entry name" value="Capsule_polysaccharide_synth"/>
</dbReference>
<gene>
    <name evidence="1" type="ORF">Acaty_c1024</name>
</gene>
<dbReference type="HOGENOM" id="CLU_040135_1_0_6"/>
<dbReference type="Pfam" id="PF05159">
    <property type="entry name" value="Capsule_synth"/>
    <property type="match status" value="1"/>
</dbReference>
<reference evidence="1 2" key="1">
    <citation type="journal article" date="2009" name="J. Bacteriol.">
        <title>Draft genome sequence of the extremely acidophilic bacterium Acidithiobacillus caldus ATCC 51756 reveals metabolic versatility in the genus Acidithiobacillus.</title>
        <authorList>
            <person name="Valdes J."/>
            <person name="Quatrini R."/>
            <person name="Hallberg K."/>
            <person name="Dopson M."/>
            <person name="Valenzuela P.D."/>
            <person name="Holmes D.S."/>
        </authorList>
    </citation>
    <scope>NUCLEOTIDE SEQUENCE [LARGE SCALE GENOMIC DNA]</scope>
    <source>
        <strain evidence="2">ATCC 51756 / DSM 8584 / KU</strain>
    </source>
</reference>
<accession>A0A059ZY23</accession>
<proteinExistence type="predicted"/>
<dbReference type="eggNOG" id="COG3562">
    <property type="taxonomic scope" value="Bacteria"/>
</dbReference>
<dbReference type="GO" id="GO:0000271">
    <property type="term" value="P:polysaccharide biosynthetic process"/>
    <property type="evidence" value="ECO:0007669"/>
    <property type="project" value="InterPro"/>
</dbReference>
<evidence type="ECO:0000313" key="2">
    <source>
        <dbReference type="Proteomes" id="UP000005522"/>
    </source>
</evidence>
<dbReference type="EMBL" id="CP005986">
    <property type="protein sequence ID" value="AIA54896.1"/>
    <property type="molecule type" value="Genomic_DNA"/>
</dbReference>
<name>A0A059ZY23_ACICK</name>
<dbReference type="Proteomes" id="UP000005522">
    <property type="component" value="Chromosome"/>
</dbReference>
<dbReference type="KEGG" id="acz:Acaty_c1024"/>